<dbReference type="Proteomes" id="UP000321230">
    <property type="component" value="Unassembled WGS sequence"/>
</dbReference>
<sequence length="62" mass="6442">MPAMDSALSDHIKASKSHGGLPVPQTALVLPGKKAQNANACLDLSLLPPALLTRPGFRTILP</sequence>
<name>A0A511B210_9PROT</name>
<comment type="caution">
    <text evidence="2">The sequence shown here is derived from an EMBL/GenBank/DDBJ whole genome shotgun (WGS) entry which is preliminary data.</text>
</comment>
<organism evidence="2 3">
    <name type="scientific">Gluconobacter wancherniae NBRC 103581</name>
    <dbReference type="NCBI Taxonomy" id="656744"/>
    <lineage>
        <taxon>Bacteria</taxon>
        <taxon>Pseudomonadati</taxon>
        <taxon>Pseudomonadota</taxon>
        <taxon>Alphaproteobacteria</taxon>
        <taxon>Acetobacterales</taxon>
        <taxon>Acetobacteraceae</taxon>
        <taxon>Gluconobacter</taxon>
    </lineage>
</organism>
<evidence type="ECO:0000256" key="1">
    <source>
        <dbReference type="SAM" id="MobiDB-lite"/>
    </source>
</evidence>
<dbReference type="EMBL" id="BJUZ01000003">
    <property type="protein sequence ID" value="GEK94489.1"/>
    <property type="molecule type" value="Genomic_DNA"/>
</dbReference>
<evidence type="ECO:0000313" key="2">
    <source>
        <dbReference type="EMBL" id="GEK94489.1"/>
    </source>
</evidence>
<evidence type="ECO:0000313" key="3">
    <source>
        <dbReference type="Proteomes" id="UP000321230"/>
    </source>
</evidence>
<protein>
    <submittedName>
        <fullName evidence="2">Uncharacterized protein</fullName>
    </submittedName>
</protein>
<keyword evidence="3" id="KW-1185">Reference proteome</keyword>
<reference evidence="2 3" key="1">
    <citation type="submission" date="2019-07" db="EMBL/GenBank/DDBJ databases">
        <title>Whole genome shotgun sequence of Gluconobacter wancherniae NBRC 103581.</title>
        <authorList>
            <person name="Hosoyama A."/>
            <person name="Uohara A."/>
            <person name="Ohji S."/>
            <person name="Ichikawa N."/>
        </authorList>
    </citation>
    <scope>NUCLEOTIDE SEQUENCE [LARGE SCALE GENOMIC DNA]</scope>
    <source>
        <strain evidence="2 3">NBRC 103581</strain>
    </source>
</reference>
<proteinExistence type="predicted"/>
<accession>A0A511B210</accession>
<gene>
    <name evidence="2" type="ORF">GWA01_22590</name>
</gene>
<dbReference type="AlphaFoldDB" id="A0A511B210"/>
<feature type="region of interest" description="Disordered" evidence="1">
    <location>
        <begin position="1"/>
        <end position="23"/>
    </location>
</feature>